<sequence length="274" mass="30453">MDLENKGPSVEDEVKNFLKDFKVDDNDDLDLLLGLEEFKGEFSNLQGQGTRSDLGEEQNNFAMELEQQMEEESPILALNEENNFAMELEWEIEEESVASKEQAMSDAFADNAANRPSDGSIDRSLALEKSREMIWAGFAYAADAVIGHNCIDASRRPSASRTASSSSGFYELCDHKRAPELAGAHGNRGHLAPSLLNFAALQRGFTAVPVVLYLLVTSKVVLAFDSVLLAVSLFEAVAFICYLKSLEILLVSYAVAEKIWRRYKIENKNALHDF</sequence>
<accession>D8RN66</accession>
<dbReference type="KEGG" id="smo:SELMODRAFT_413050"/>
<reference evidence="1 2" key="1">
    <citation type="journal article" date="2011" name="Science">
        <title>The Selaginella genome identifies genetic changes associated with the evolution of vascular plants.</title>
        <authorList>
            <person name="Banks J.A."/>
            <person name="Nishiyama T."/>
            <person name="Hasebe M."/>
            <person name="Bowman J.L."/>
            <person name="Gribskov M."/>
            <person name="dePamphilis C."/>
            <person name="Albert V.A."/>
            <person name="Aono N."/>
            <person name="Aoyama T."/>
            <person name="Ambrose B.A."/>
            <person name="Ashton N.W."/>
            <person name="Axtell M.J."/>
            <person name="Barker E."/>
            <person name="Barker M.S."/>
            <person name="Bennetzen J.L."/>
            <person name="Bonawitz N.D."/>
            <person name="Chapple C."/>
            <person name="Cheng C."/>
            <person name="Correa L.G."/>
            <person name="Dacre M."/>
            <person name="DeBarry J."/>
            <person name="Dreyer I."/>
            <person name="Elias M."/>
            <person name="Engstrom E.M."/>
            <person name="Estelle M."/>
            <person name="Feng L."/>
            <person name="Finet C."/>
            <person name="Floyd S.K."/>
            <person name="Frommer W.B."/>
            <person name="Fujita T."/>
            <person name="Gramzow L."/>
            <person name="Gutensohn M."/>
            <person name="Harholt J."/>
            <person name="Hattori M."/>
            <person name="Heyl A."/>
            <person name="Hirai T."/>
            <person name="Hiwatashi Y."/>
            <person name="Ishikawa M."/>
            <person name="Iwata M."/>
            <person name="Karol K.G."/>
            <person name="Koehler B."/>
            <person name="Kolukisaoglu U."/>
            <person name="Kubo M."/>
            <person name="Kurata T."/>
            <person name="Lalonde S."/>
            <person name="Li K."/>
            <person name="Li Y."/>
            <person name="Litt A."/>
            <person name="Lyons E."/>
            <person name="Manning G."/>
            <person name="Maruyama T."/>
            <person name="Michael T.P."/>
            <person name="Mikami K."/>
            <person name="Miyazaki S."/>
            <person name="Morinaga S."/>
            <person name="Murata T."/>
            <person name="Mueller-Roeber B."/>
            <person name="Nelson D.R."/>
            <person name="Obara M."/>
            <person name="Oguri Y."/>
            <person name="Olmstead R.G."/>
            <person name="Onodera N."/>
            <person name="Petersen B.L."/>
            <person name="Pils B."/>
            <person name="Prigge M."/>
            <person name="Rensing S.A."/>
            <person name="Riano-Pachon D.M."/>
            <person name="Roberts A.W."/>
            <person name="Sato Y."/>
            <person name="Scheller H.V."/>
            <person name="Schulz B."/>
            <person name="Schulz C."/>
            <person name="Shakirov E.V."/>
            <person name="Shibagaki N."/>
            <person name="Shinohara N."/>
            <person name="Shippen D.E."/>
            <person name="Soerensen I."/>
            <person name="Sotooka R."/>
            <person name="Sugimoto N."/>
            <person name="Sugita M."/>
            <person name="Sumikawa N."/>
            <person name="Tanurdzic M."/>
            <person name="Theissen G."/>
            <person name="Ulvskov P."/>
            <person name="Wakazuki S."/>
            <person name="Weng J.K."/>
            <person name="Willats W.W."/>
            <person name="Wipf D."/>
            <person name="Wolf P.G."/>
            <person name="Yang L."/>
            <person name="Zimmer A.D."/>
            <person name="Zhu Q."/>
            <person name="Mitros T."/>
            <person name="Hellsten U."/>
            <person name="Loque D."/>
            <person name="Otillar R."/>
            <person name="Salamov A."/>
            <person name="Schmutz J."/>
            <person name="Shapiro H."/>
            <person name="Lindquist E."/>
            <person name="Lucas S."/>
            <person name="Rokhsar D."/>
            <person name="Grigoriev I.V."/>
        </authorList>
    </citation>
    <scope>NUCLEOTIDE SEQUENCE [LARGE SCALE GENOMIC DNA]</scope>
</reference>
<keyword evidence="2" id="KW-1185">Reference proteome</keyword>
<name>D8RN66_SELML</name>
<dbReference type="Gramene" id="EFJ26667">
    <property type="protein sequence ID" value="EFJ26667"/>
    <property type="gene ID" value="SELMODRAFT_413050"/>
</dbReference>
<protein>
    <submittedName>
        <fullName evidence="1">Uncharacterized protein</fullName>
    </submittedName>
</protein>
<organism evidence="2">
    <name type="scientific">Selaginella moellendorffii</name>
    <name type="common">Spikemoss</name>
    <dbReference type="NCBI Taxonomy" id="88036"/>
    <lineage>
        <taxon>Eukaryota</taxon>
        <taxon>Viridiplantae</taxon>
        <taxon>Streptophyta</taxon>
        <taxon>Embryophyta</taxon>
        <taxon>Tracheophyta</taxon>
        <taxon>Lycopodiopsida</taxon>
        <taxon>Selaginellales</taxon>
        <taxon>Selaginellaceae</taxon>
        <taxon>Selaginella</taxon>
    </lineage>
</organism>
<dbReference type="EMBL" id="GL377584">
    <property type="protein sequence ID" value="EFJ26667.1"/>
    <property type="molecule type" value="Genomic_DNA"/>
</dbReference>
<gene>
    <name evidence="1" type="ORF">SELMODRAFT_413050</name>
</gene>
<dbReference type="Proteomes" id="UP000001514">
    <property type="component" value="Unassembled WGS sequence"/>
</dbReference>
<evidence type="ECO:0000313" key="2">
    <source>
        <dbReference type="Proteomes" id="UP000001514"/>
    </source>
</evidence>
<dbReference type="InParanoid" id="D8RN66"/>
<evidence type="ECO:0000313" key="1">
    <source>
        <dbReference type="EMBL" id="EFJ26667.1"/>
    </source>
</evidence>
<proteinExistence type="predicted"/>
<dbReference type="HOGENOM" id="CLU_1017064_0_0_1"/>
<dbReference type="AlphaFoldDB" id="D8RN66"/>